<dbReference type="InterPro" id="IPR010252">
    <property type="entry name" value="HutF"/>
</dbReference>
<dbReference type="InterPro" id="IPR050287">
    <property type="entry name" value="MTA/SAH_deaminase"/>
</dbReference>
<keyword evidence="4" id="KW-1185">Reference proteome</keyword>
<dbReference type="PANTHER" id="PTHR43794:SF11">
    <property type="entry name" value="AMIDOHYDROLASE-RELATED DOMAIN-CONTAINING PROTEIN"/>
    <property type="match status" value="1"/>
</dbReference>
<dbReference type="InterPro" id="IPR011059">
    <property type="entry name" value="Metal-dep_hydrolase_composite"/>
</dbReference>
<dbReference type="Proteomes" id="UP000660668">
    <property type="component" value="Unassembled WGS sequence"/>
</dbReference>
<protein>
    <submittedName>
        <fullName evidence="3">Formimidoylglutamate deiminase</fullName>
        <ecNumber evidence="3">3.5.3.13</ecNumber>
    </submittedName>
</protein>
<evidence type="ECO:0000259" key="2">
    <source>
        <dbReference type="Pfam" id="PF01979"/>
    </source>
</evidence>
<reference evidence="3" key="1">
    <citation type="submission" date="2020-11" db="EMBL/GenBank/DDBJ databases">
        <title>Nocardioides cynanchi sp. nov., isolated from soil of rhizosphere of Cynanchum wilfordii.</title>
        <authorList>
            <person name="Lee J.-S."/>
            <person name="Suh M.K."/>
            <person name="Kim J.-S."/>
        </authorList>
    </citation>
    <scope>NUCLEOTIDE SEQUENCE</scope>
    <source>
        <strain evidence="3">KCTC 19276</strain>
    </source>
</reference>
<dbReference type="NCBIfam" id="TIGR02022">
    <property type="entry name" value="hutF"/>
    <property type="match status" value="1"/>
</dbReference>
<evidence type="ECO:0000256" key="1">
    <source>
        <dbReference type="ARBA" id="ARBA00022801"/>
    </source>
</evidence>
<dbReference type="Gene3D" id="2.30.40.10">
    <property type="entry name" value="Urease, subunit C, domain 1"/>
    <property type="match status" value="1"/>
</dbReference>
<dbReference type="Gene3D" id="3.20.20.140">
    <property type="entry name" value="Metal-dependent hydrolases"/>
    <property type="match status" value="1"/>
</dbReference>
<feature type="domain" description="Amidohydrolase-related" evidence="2">
    <location>
        <begin position="66"/>
        <end position="425"/>
    </location>
</feature>
<organism evidence="3 4">
    <name type="scientific">Nocardioides agariphilus</name>
    <dbReference type="NCBI Taxonomy" id="433664"/>
    <lineage>
        <taxon>Bacteria</taxon>
        <taxon>Bacillati</taxon>
        <taxon>Actinomycetota</taxon>
        <taxon>Actinomycetes</taxon>
        <taxon>Propionibacteriales</taxon>
        <taxon>Nocardioidaceae</taxon>
        <taxon>Nocardioides</taxon>
    </lineage>
</organism>
<dbReference type="PANTHER" id="PTHR43794">
    <property type="entry name" value="AMINOHYDROLASE SSNA-RELATED"/>
    <property type="match status" value="1"/>
</dbReference>
<evidence type="ECO:0000313" key="4">
    <source>
        <dbReference type="Proteomes" id="UP000660668"/>
    </source>
</evidence>
<dbReference type="GO" id="GO:0050416">
    <property type="term" value="F:formimidoylglutamate deiminase activity"/>
    <property type="evidence" value="ECO:0007669"/>
    <property type="project" value="UniProtKB-EC"/>
</dbReference>
<sequence length="447" mass="48309">MTAYVLERAWVEGAVRDEVYVEIEGGRFTYVTPVRESRRRSGEAFPDLRGFPRTSGETTRLPGLTIPGLANCHSHAFHRALRGRTQRERGTFWTWREQMYAVAERLDPESYLALATATYREMVAGGVTAVGEFHYLHHQADGTAYADPNEMGHALREAAHQAGLRIMLLDTCYLSSGFGEPPQGVQRRFSDGTAAAWAERVADLRGAGAAIHSVRAVPDDQLRTIVEASNGRPLHVHLSEQTKENDDCVAAYGATPTQLLADHGVLGPMTSAVHATHLTDDDVHHLGSTRTHACFCPTTERDLGDGIGPSRALSQAGSPLTLGSDSHAVIDLFEEMRAVELDERLATRERGHWSAAELLAAATSNGHASLGYSDAGAIAVGQRADLVTLDTTTPRTAGTGRDEHTAVFASSAADVVQVVADGQVVYRRGDDEQIGRELDLAIGRLLS</sequence>
<dbReference type="SUPFAM" id="SSF51556">
    <property type="entry name" value="Metallo-dependent hydrolases"/>
    <property type="match status" value="1"/>
</dbReference>
<dbReference type="EMBL" id="JADKPO010000016">
    <property type="protein sequence ID" value="MBF4768755.1"/>
    <property type="molecule type" value="Genomic_DNA"/>
</dbReference>
<dbReference type="RefSeq" id="WP_194696891.1">
    <property type="nucleotide sequence ID" value="NZ_JADKPO010000016.1"/>
</dbReference>
<accession>A0A930VPY5</accession>
<proteinExistence type="predicted"/>
<evidence type="ECO:0000313" key="3">
    <source>
        <dbReference type="EMBL" id="MBF4768755.1"/>
    </source>
</evidence>
<dbReference type="NCBIfam" id="NF006681">
    <property type="entry name" value="PRK09229.1-2"/>
    <property type="match status" value="1"/>
</dbReference>
<dbReference type="AlphaFoldDB" id="A0A930VPY5"/>
<dbReference type="EC" id="3.5.3.13" evidence="3"/>
<dbReference type="InterPro" id="IPR032466">
    <property type="entry name" value="Metal_Hydrolase"/>
</dbReference>
<dbReference type="InterPro" id="IPR006680">
    <property type="entry name" value="Amidohydro-rel"/>
</dbReference>
<dbReference type="Pfam" id="PF01979">
    <property type="entry name" value="Amidohydro_1"/>
    <property type="match status" value="1"/>
</dbReference>
<comment type="caution">
    <text evidence="3">The sequence shown here is derived from an EMBL/GenBank/DDBJ whole genome shotgun (WGS) entry which is preliminary data.</text>
</comment>
<dbReference type="SUPFAM" id="SSF51338">
    <property type="entry name" value="Composite domain of metallo-dependent hydrolases"/>
    <property type="match status" value="1"/>
</dbReference>
<keyword evidence="1 3" id="KW-0378">Hydrolase</keyword>
<name>A0A930VPY5_9ACTN</name>
<gene>
    <name evidence="3" type="ORF">ISU10_13365</name>
</gene>